<dbReference type="EMBL" id="VMRJ01000003">
    <property type="protein sequence ID" value="TVT40713.1"/>
    <property type="molecule type" value="Genomic_DNA"/>
</dbReference>
<comment type="caution">
    <text evidence="2">The sequence shown here is derived from an EMBL/GenBank/DDBJ whole genome shotgun (WGS) entry which is preliminary data.</text>
</comment>
<sequence>MKALFIAVLSLTCVSQACQQQSAEKAASQAPSRESNTAEVPVAAPTLAQRLSPVLNDYWVSADYLREVARTRSPQAAFDGALSPTSLVIEDFAGQKDSVEIGASYGLHEGGSLTLLLQAGTQPGSLRVREPYGGEAGTRNELAYRITSTDTTLLYITRKSSTNKIISQLAYRRTGMPGKTSDLEAGVELGINKLLLAGSYTGTDSTRRAVAVRFFTDGTVLGLPFKKYVIQTDFTGPTPGDELVFDGYTKQQQSFAASFGRDTLKLYTMRSLIGIPPGGTDTTEYFIRGRLRYQLIRTKQL</sequence>
<dbReference type="AlphaFoldDB" id="A0A558BW82"/>
<keyword evidence="1" id="KW-0732">Signal</keyword>
<reference evidence="2 3" key="1">
    <citation type="submission" date="2019-07" db="EMBL/GenBank/DDBJ databases">
        <title>Hymenobacter sp. straun FUR1 Genome sequencing and assembly.</title>
        <authorList>
            <person name="Chhetri G."/>
        </authorList>
    </citation>
    <scope>NUCLEOTIDE SEQUENCE [LARGE SCALE GENOMIC DNA]</scope>
    <source>
        <strain evidence="2 3">Fur1</strain>
    </source>
</reference>
<evidence type="ECO:0000256" key="1">
    <source>
        <dbReference type="SAM" id="SignalP"/>
    </source>
</evidence>
<protein>
    <recommendedName>
        <fullName evidence="4">DUF5117 domain-containing protein</fullName>
    </recommendedName>
</protein>
<evidence type="ECO:0000313" key="3">
    <source>
        <dbReference type="Proteomes" id="UP000317624"/>
    </source>
</evidence>
<gene>
    <name evidence="2" type="ORF">FNT36_14735</name>
</gene>
<name>A0A558BW82_9BACT</name>
<dbReference type="OrthoDB" id="886674at2"/>
<feature type="signal peptide" evidence="1">
    <location>
        <begin position="1"/>
        <end position="17"/>
    </location>
</feature>
<dbReference type="RefSeq" id="WP_144849107.1">
    <property type="nucleotide sequence ID" value="NZ_VMRJ01000003.1"/>
</dbReference>
<keyword evidence="3" id="KW-1185">Reference proteome</keyword>
<proteinExistence type="predicted"/>
<dbReference type="PROSITE" id="PS51257">
    <property type="entry name" value="PROKAR_LIPOPROTEIN"/>
    <property type="match status" value="1"/>
</dbReference>
<feature type="chain" id="PRO_5035274768" description="DUF5117 domain-containing protein" evidence="1">
    <location>
        <begin position="18"/>
        <end position="301"/>
    </location>
</feature>
<accession>A0A558BW82</accession>
<dbReference type="Proteomes" id="UP000317624">
    <property type="component" value="Unassembled WGS sequence"/>
</dbReference>
<evidence type="ECO:0000313" key="2">
    <source>
        <dbReference type="EMBL" id="TVT40713.1"/>
    </source>
</evidence>
<organism evidence="2 3">
    <name type="scientific">Hymenobacter setariae</name>
    <dbReference type="NCBI Taxonomy" id="2594794"/>
    <lineage>
        <taxon>Bacteria</taxon>
        <taxon>Pseudomonadati</taxon>
        <taxon>Bacteroidota</taxon>
        <taxon>Cytophagia</taxon>
        <taxon>Cytophagales</taxon>
        <taxon>Hymenobacteraceae</taxon>
        <taxon>Hymenobacter</taxon>
    </lineage>
</organism>
<evidence type="ECO:0008006" key="4">
    <source>
        <dbReference type="Google" id="ProtNLM"/>
    </source>
</evidence>